<dbReference type="InterPro" id="IPR050177">
    <property type="entry name" value="Lipid_A_modif_metabolic_enz"/>
</dbReference>
<organism evidence="2 3">
    <name type="scientific">Chelativorans petroleitrophicus</name>
    <dbReference type="NCBI Taxonomy" id="2975484"/>
    <lineage>
        <taxon>Bacteria</taxon>
        <taxon>Pseudomonadati</taxon>
        <taxon>Pseudomonadota</taxon>
        <taxon>Alphaproteobacteria</taxon>
        <taxon>Hyphomicrobiales</taxon>
        <taxon>Phyllobacteriaceae</taxon>
        <taxon>Chelativorans</taxon>
    </lineage>
</organism>
<keyword evidence="3" id="KW-1185">Reference proteome</keyword>
<dbReference type="EMBL" id="JAODNV010000013">
    <property type="protein sequence ID" value="MCT8991192.1"/>
    <property type="molecule type" value="Genomic_DNA"/>
</dbReference>
<gene>
    <name evidence="2" type="ORF">NYR54_12970</name>
</gene>
<evidence type="ECO:0000259" key="1">
    <source>
        <dbReference type="Pfam" id="PF01370"/>
    </source>
</evidence>
<dbReference type="SUPFAM" id="SSF51735">
    <property type="entry name" value="NAD(P)-binding Rossmann-fold domains"/>
    <property type="match status" value="1"/>
</dbReference>
<dbReference type="Proteomes" id="UP001149009">
    <property type="component" value="Unassembled WGS sequence"/>
</dbReference>
<dbReference type="PANTHER" id="PTHR43245:SF55">
    <property type="entry name" value="NAD(P)-BINDING DOMAIN-CONTAINING PROTEIN"/>
    <property type="match status" value="1"/>
</dbReference>
<reference evidence="2" key="1">
    <citation type="submission" date="2022-08" db="EMBL/GenBank/DDBJ databases">
        <title>Chelativorans sichuanense sp. nov., a paraffin oil-degrading bacterium isolated from a mixture of oil-based drill cuttings and paddy soil.</title>
        <authorList>
            <person name="Yu J."/>
            <person name="Liu H."/>
            <person name="Chen Q."/>
        </authorList>
    </citation>
    <scope>NUCLEOTIDE SEQUENCE</scope>
    <source>
        <strain evidence="2">SCAU 2101</strain>
    </source>
</reference>
<dbReference type="AlphaFoldDB" id="A0A9X3B737"/>
<feature type="domain" description="NAD-dependent epimerase/dehydratase" evidence="1">
    <location>
        <begin position="7"/>
        <end position="230"/>
    </location>
</feature>
<dbReference type="InterPro" id="IPR001509">
    <property type="entry name" value="Epimerase_deHydtase"/>
</dbReference>
<name>A0A9X3B737_9HYPH</name>
<comment type="caution">
    <text evidence="2">The sequence shown here is derived from an EMBL/GenBank/DDBJ whole genome shotgun (WGS) entry which is preliminary data.</text>
</comment>
<protein>
    <submittedName>
        <fullName evidence="2">NAD(P)-dependent oxidoreductase</fullName>
    </submittedName>
</protein>
<sequence length="294" mass="31783">MSAPRSLVTGGTGYVGRFIVEELLAAGHEVAVIGRSPPTDGFFSRPVRFVPFSLASRSVPPVEADYLVHAAFDHVPGKYRGGEGDDPENFRRRNLDGSVALFEAAKAAGVRRAVFLSSRAVYGPRSRGEWLDEADEPRPDTLYGEVKLAAERALSGLTGQGFEGISLRVTGVYGPAGLGRKHKWAGLFADYLAGRSIEPRVGTEVHGCDVASAVRLVLETAGPIGPILNVSDLIVDRRDLLDMVRRAYGAANPLPPAADRLSVNPMRTERLRALGWRPGSEKLLQETISMLLRK</sequence>
<dbReference type="PANTHER" id="PTHR43245">
    <property type="entry name" value="BIFUNCTIONAL POLYMYXIN RESISTANCE PROTEIN ARNA"/>
    <property type="match status" value="1"/>
</dbReference>
<dbReference type="RefSeq" id="WP_261516099.1">
    <property type="nucleotide sequence ID" value="NZ_JAODNV010000013.1"/>
</dbReference>
<dbReference type="InterPro" id="IPR036291">
    <property type="entry name" value="NAD(P)-bd_dom_sf"/>
</dbReference>
<evidence type="ECO:0000313" key="3">
    <source>
        <dbReference type="Proteomes" id="UP001149009"/>
    </source>
</evidence>
<proteinExistence type="predicted"/>
<dbReference type="CDD" id="cd08946">
    <property type="entry name" value="SDR_e"/>
    <property type="match status" value="1"/>
</dbReference>
<evidence type="ECO:0000313" key="2">
    <source>
        <dbReference type="EMBL" id="MCT8991192.1"/>
    </source>
</evidence>
<dbReference type="Pfam" id="PF01370">
    <property type="entry name" value="Epimerase"/>
    <property type="match status" value="1"/>
</dbReference>
<dbReference type="Gene3D" id="3.40.50.720">
    <property type="entry name" value="NAD(P)-binding Rossmann-like Domain"/>
    <property type="match status" value="1"/>
</dbReference>
<accession>A0A9X3B737</accession>